<keyword evidence="1" id="KW-0472">Membrane</keyword>
<protein>
    <submittedName>
        <fullName evidence="2">Uncharacterized protein</fullName>
    </submittedName>
</protein>
<keyword evidence="1" id="KW-1133">Transmembrane helix</keyword>
<gene>
    <name evidence="2" type="ORF">JCGZ_09788</name>
</gene>
<dbReference type="EMBL" id="KK914438">
    <property type="protein sequence ID" value="KDP36372.1"/>
    <property type="molecule type" value="Genomic_DNA"/>
</dbReference>
<evidence type="ECO:0000313" key="3">
    <source>
        <dbReference type="Proteomes" id="UP000027138"/>
    </source>
</evidence>
<dbReference type="STRING" id="180498.A0A067KJS1"/>
<organism evidence="2 3">
    <name type="scientific">Jatropha curcas</name>
    <name type="common">Barbados nut</name>
    <dbReference type="NCBI Taxonomy" id="180498"/>
    <lineage>
        <taxon>Eukaryota</taxon>
        <taxon>Viridiplantae</taxon>
        <taxon>Streptophyta</taxon>
        <taxon>Embryophyta</taxon>
        <taxon>Tracheophyta</taxon>
        <taxon>Spermatophyta</taxon>
        <taxon>Magnoliopsida</taxon>
        <taxon>eudicotyledons</taxon>
        <taxon>Gunneridae</taxon>
        <taxon>Pentapetalae</taxon>
        <taxon>rosids</taxon>
        <taxon>fabids</taxon>
        <taxon>Malpighiales</taxon>
        <taxon>Euphorbiaceae</taxon>
        <taxon>Crotonoideae</taxon>
        <taxon>Jatropheae</taxon>
        <taxon>Jatropha</taxon>
    </lineage>
</organism>
<dbReference type="Pfam" id="PF03140">
    <property type="entry name" value="DUF247"/>
    <property type="match status" value="1"/>
</dbReference>
<keyword evidence="3" id="KW-1185">Reference proteome</keyword>
<dbReference type="PANTHER" id="PTHR31170">
    <property type="entry name" value="BNAC04G53230D PROTEIN"/>
    <property type="match status" value="1"/>
</dbReference>
<dbReference type="OrthoDB" id="1589813at2759"/>
<dbReference type="PANTHER" id="PTHR31170:SF21">
    <property type="match status" value="1"/>
</dbReference>
<evidence type="ECO:0000256" key="1">
    <source>
        <dbReference type="SAM" id="Phobius"/>
    </source>
</evidence>
<dbReference type="AlphaFoldDB" id="A0A067KJS1"/>
<proteinExistence type="predicted"/>
<dbReference type="InterPro" id="IPR004158">
    <property type="entry name" value="DUF247_pln"/>
</dbReference>
<evidence type="ECO:0000313" key="2">
    <source>
        <dbReference type="EMBL" id="KDP36372.1"/>
    </source>
</evidence>
<sequence length="480" mass="56098">METISNLPSPQNQGTHQDVVILDNEWLRTAEKNIKKEPKFLNNTSGWEACSIFRAPQTLKKIHHQEFEPQVVSIGPYYHGKKELRMIQEHKWRLLGGVVDRAKEKKVGLGLDDFYKVVKIKEAEIRQSYSDSNSVDRFDSKKLIEMMVLDGCFILELICAAERQVKRQNDPLLMPRWLLYSISRDLLKLENQIPFFVLTTLFNQHWKFIMRGNDRSLTQLIFKFFHRSIQINDKVIPDSCNNLDGKHLLHLFSQRFISPLLSVTETVSDRNLEKQKEKKCTRRFCFPCLTKKREHLQSIRPVEKLLAAGIKFKKSEIVLSFLDIKFRPNGILEIPRSFTGTLTSCFLLNSIAFEQCYVFCKPYFTPYVVFMSCLISASSDAGHLLDRRIFENSGTDEEVVKFFSSLKDDVFVDITGSYLKRVIDDVNEYYDNVWHIRWAEFKYNYFGNPWIFLSALTALILLLLTVLQSFYTVYGYLNPP</sequence>
<dbReference type="Proteomes" id="UP000027138">
    <property type="component" value="Unassembled WGS sequence"/>
</dbReference>
<keyword evidence="1" id="KW-0812">Transmembrane</keyword>
<reference evidence="2 3" key="1">
    <citation type="journal article" date="2014" name="PLoS ONE">
        <title>Global Analysis of Gene Expression Profiles in Physic Nut (Jatropha curcas L.) Seedlings Exposed to Salt Stress.</title>
        <authorList>
            <person name="Zhang L."/>
            <person name="Zhang C."/>
            <person name="Wu P."/>
            <person name="Chen Y."/>
            <person name="Li M."/>
            <person name="Jiang H."/>
            <person name="Wu G."/>
        </authorList>
    </citation>
    <scope>NUCLEOTIDE SEQUENCE [LARGE SCALE GENOMIC DNA]</scope>
    <source>
        <strain evidence="3">cv. GZQX0401</strain>
        <tissue evidence="2">Young leaves</tissue>
    </source>
</reference>
<feature type="transmembrane region" description="Helical" evidence="1">
    <location>
        <begin position="450"/>
        <end position="477"/>
    </location>
</feature>
<dbReference type="KEGG" id="jcu:105635638"/>
<name>A0A067KJS1_JATCU</name>
<accession>A0A067KJS1</accession>